<dbReference type="PANTHER" id="PTHR42655">
    <property type="entry name" value="GLYCOGEN PHOSPHORYLASE"/>
    <property type="match status" value="1"/>
</dbReference>
<evidence type="ECO:0000313" key="2">
    <source>
        <dbReference type="EMBL" id="EQD79584.1"/>
    </source>
</evidence>
<evidence type="ECO:0000256" key="1">
    <source>
        <dbReference type="ARBA" id="ARBA00006047"/>
    </source>
</evidence>
<dbReference type="EMBL" id="AUZX01001250">
    <property type="protein sequence ID" value="EQD79584.1"/>
    <property type="molecule type" value="Genomic_DNA"/>
</dbReference>
<organism evidence="2">
    <name type="scientific">mine drainage metagenome</name>
    <dbReference type="NCBI Taxonomy" id="410659"/>
    <lineage>
        <taxon>unclassified sequences</taxon>
        <taxon>metagenomes</taxon>
        <taxon>ecological metagenomes</taxon>
    </lineage>
</organism>
<dbReference type="NCBIfam" id="TIGR02094">
    <property type="entry name" value="more_P_ylases"/>
    <property type="match status" value="1"/>
</dbReference>
<dbReference type="InterPro" id="IPR052182">
    <property type="entry name" value="Glycogen/Maltodextrin_Phosph"/>
</dbReference>
<comment type="caution">
    <text evidence="2">The sequence shown here is derived from an EMBL/GenBank/DDBJ whole genome shotgun (WGS) entry which is preliminary data.</text>
</comment>
<accession>T1DDZ5</accession>
<dbReference type="GO" id="GO:0005975">
    <property type="term" value="P:carbohydrate metabolic process"/>
    <property type="evidence" value="ECO:0007669"/>
    <property type="project" value="InterPro"/>
</dbReference>
<dbReference type="InterPro" id="IPR011834">
    <property type="entry name" value="Agluc_phsphrylas"/>
</dbReference>
<dbReference type="GO" id="GO:0008184">
    <property type="term" value="F:glycogen phosphorylase activity"/>
    <property type="evidence" value="ECO:0007669"/>
    <property type="project" value="InterPro"/>
</dbReference>
<dbReference type="SUPFAM" id="SSF53756">
    <property type="entry name" value="UDP-Glycosyltransferase/glycogen phosphorylase"/>
    <property type="match status" value="1"/>
</dbReference>
<sequence length="152" mass="17280">MLSDPDRLYRLLSHPHYPVQLIIAGKAHPLDGAGKAMIQQWTQFLQQHPDLAGRLVFIADYDMFVAEQLVQGVDLWINTPRRPWEACGTSGMKVLVNGGLNLSELDGWWAEAYASELGWALGDRNEHDANPDWDRQEAESLYRLLEEEVIPL</sequence>
<dbReference type="GO" id="GO:0030170">
    <property type="term" value="F:pyridoxal phosphate binding"/>
    <property type="evidence" value="ECO:0007669"/>
    <property type="project" value="InterPro"/>
</dbReference>
<dbReference type="InterPro" id="IPR000811">
    <property type="entry name" value="Glyco_trans_35"/>
</dbReference>
<dbReference type="Pfam" id="PF00343">
    <property type="entry name" value="Phosphorylase"/>
    <property type="match status" value="1"/>
</dbReference>
<reference evidence="2" key="1">
    <citation type="submission" date="2013-08" db="EMBL/GenBank/DDBJ databases">
        <authorList>
            <person name="Mendez C."/>
            <person name="Richter M."/>
            <person name="Ferrer M."/>
            <person name="Sanchez J."/>
        </authorList>
    </citation>
    <scope>NUCLEOTIDE SEQUENCE</scope>
</reference>
<protein>
    <submittedName>
        <fullName evidence="2">Alpha-glucan phosphorylase</fullName>
    </submittedName>
</protein>
<dbReference type="PANTHER" id="PTHR42655:SF1">
    <property type="entry name" value="GLYCOGEN PHOSPHORYLASE"/>
    <property type="match status" value="1"/>
</dbReference>
<comment type="similarity">
    <text evidence="1">Belongs to the glycogen phosphorylase family.</text>
</comment>
<dbReference type="AlphaFoldDB" id="T1DDZ5"/>
<dbReference type="Gene3D" id="3.40.50.2000">
    <property type="entry name" value="Glycogen Phosphorylase B"/>
    <property type="match status" value="1"/>
</dbReference>
<name>T1DDZ5_9ZZZZ</name>
<proteinExistence type="inferred from homology"/>
<feature type="non-terminal residue" evidence="2">
    <location>
        <position position="152"/>
    </location>
</feature>
<reference evidence="2" key="2">
    <citation type="journal article" date="2014" name="ISME J.">
        <title>Microbial stratification in low pH oxic and suboxic macroscopic growths along an acid mine drainage.</title>
        <authorList>
            <person name="Mendez-Garcia C."/>
            <person name="Mesa V."/>
            <person name="Sprenger R.R."/>
            <person name="Richter M."/>
            <person name="Diez M.S."/>
            <person name="Solano J."/>
            <person name="Bargiela R."/>
            <person name="Golyshina O.V."/>
            <person name="Manteca A."/>
            <person name="Ramos J.L."/>
            <person name="Gallego J.R."/>
            <person name="Llorente I."/>
            <person name="Martins Dos Santos V.A."/>
            <person name="Jensen O.N."/>
            <person name="Pelaez A.I."/>
            <person name="Sanchez J."/>
            <person name="Ferrer M."/>
        </authorList>
    </citation>
    <scope>NUCLEOTIDE SEQUENCE</scope>
</reference>
<gene>
    <name evidence="2" type="ORF">B1A_01650</name>
</gene>